<dbReference type="InterPro" id="IPR000073">
    <property type="entry name" value="AB_hydrolase_1"/>
</dbReference>
<accession>A0A917GQA9</accession>
<feature type="transmembrane region" description="Helical" evidence="3">
    <location>
        <begin position="398"/>
        <end position="421"/>
    </location>
</feature>
<dbReference type="PRINTS" id="PR00111">
    <property type="entry name" value="ABHYDROLASE"/>
</dbReference>
<evidence type="ECO:0000313" key="6">
    <source>
        <dbReference type="Proteomes" id="UP000627715"/>
    </source>
</evidence>
<dbReference type="SUPFAM" id="SSF53474">
    <property type="entry name" value="alpha/beta-Hydrolases"/>
    <property type="match status" value="1"/>
</dbReference>
<feature type="domain" description="AB hydrolase-1" evidence="4">
    <location>
        <begin position="65"/>
        <end position="180"/>
    </location>
</feature>
<dbReference type="GO" id="GO:0052689">
    <property type="term" value="F:carboxylic ester hydrolase activity"/>
    <property type="evidence" value="ECO:0007669"/>
    <property type="project" value="UniProtKB-ARBA"/>
</dbReference>
<feature type="transmembrane region" description="Helical" evidence="3">
    <location>
        <begin position="368"/>
        <end position="386"/>
    </location>
</feature>
<comment type="similarity">
    <text evidence="2">Belongs to the AB hydrolase superfamily. FUS2 hydrolase family.</text>
</comment>
<organism evidence="5 6">
    <name type="scientific">Pseudohongiella nitratireducens</name>
    <dbReference type="NCBI Taxonomy" id="1768907"/>
    <lineage>
        <taxon>Bacteria</taxon>
        <taxon>Pseudomonadati</taxon>
        <taxon>Pseudomonadota</taxon>
        <taxon>Gammaproteobacteria</taxon>
        <taxon>Pseudomonadales</taxon>
        <taxon>Pseudohongiellaceae</taxon>
        <taxon>Pseudohongiella</taxon>
    </lineage>
</organism>
<evidence type="ECO:0000259" key="4">
    <source>
        <dbReference type="Pfam" id="PF00561"/>
    </source>
</evidence>
<proteinExistence type="inferred from homology"/>
<reference evidence="5" key="2">
    <citation type="submission" date="2020-09" db="EMBL/GenBank/DDBJ databases">
        <authorList>
            <person name="Sun Q."/>
            <person name="Zhou Y."/>
        </authorList>
    </citation>
    <scope>NUCLEOTIDE SEQUENCE</scope>
    <source>
        <strain evidence="5">CGMCC 1.15425</strain>
    </source>
</reference>
<reference evidence="5" key="1">
    <citation type="journal article" date="2014" name="Int. J. Syst. Evol. Microbiol.">
        <title>Complete genome sequence of Corynebacterium casei LMG S-19264T (=DSM 44701T), isolated from a smear-ripened cheese.</title>
        <authorList>
            <consortium name="US DOE Joint Genome Institute (JGI-PGF)"/>
            <person name="Walter F."/>
            <person name="Albersmeier A."/>
            <person name="Kalinowski J."/>
            <person name="Ruckert C."/>
        </authorList>
    </citation>
    <scope>NUCLEOTIDE SEQUENCE</scope>
    <source>
        <strain evidence="5">CGMCC 1.15425</strain>
    </source>
</reference>
<keyword evidence="3" id="KW-0472">Membrane</keyword>
<dbReference type="Pfam" id="PF00561">
    <property type="entry name" value="Abhydrolase_1"/>
    <property type="match status" value="1"/>
</dbReference>
<evidence type="ECO:0000256" key="2">
    <source>
        <dbReference type="ARBA" id="ARBA00038115"/>
    </source>
</evidence>
<dbReference type="RefSeq" id="WP_068812250.1">
    <property type="nucleotide sequence ID" value="NZ_BMIY01000004.1"/>
</dbReference>
<dbReference type="OrthoDB" id="9805123at2"/>
<name>A0A917GQA9_9GAMM</name>
<evidence type="ECO:0000256" key="1">
    <source>
        <dbReference type="ARBA" id="ARBA00022801"/>
    </source>
</evidence>
<dbReference type="InterPro" id="IPR050261">
    <property type="entry name" value="FrsA_esterase"/>
</dbReference>
<gene>
    <name evidence="5" type="ORF">GCM10011403_09170</name>
</gene>
<evidence type="ECO:0000256" key="3">
    <source>
        <dbReference type="SAM" id="Phobius"/>
    </source>
</evidence>
<evidence type="ECO:0000313" key="5">
    <source>
        <dbReference type="EMBL" id="GGG54179.1"/>
    </source>
</evidence>
<dbReference type="EMBL" id="BMIY01000004">
    <property type="protein sequence ID" value="GGG54179.1"/>
    <property type="molecule type" value="Genomic_DNA"/>
</dbReference>
<dbReference type="InterPro" id="IPR029058">
    <property type="entry name" value="AB_hydrolase_fold"/>
</dbReference>
<feature type="transmembrane region" description="Helical" evidence="3">
    <location>
        <begin position="480"/>
        <end position="500"/>
    </location>
</feature>
<feature type="transmembrane region" description="Helical" evidence="3">
    <location>
        <begin position="541"/>
        <end position="558"/>
    </location>
</feature>
<dbReference type="Gene3D" id="3.40.50.1820">
    <property type="entry name" value="alpha/beta hydrolase"/>
    <property type="match status" value="1"/>
</dbReference>
<keyword evidence="6" id="KW-1185">Reference proteome</keyword>
<dbReference type="AlphaFoldDB" id="A0A917GQA9"/>
<dbReference type="PANTHER" id="PTHR22946:SF9">
    <property type="entry name" value="POLYKETIDE TRANSFERASE AF380"/>
    <property type="match status" value="1"/>
</dbReference>
<feature type="transmembrane region" description="Helical" evidence="3">
    <location>
        <begin position="441"/>
        <end position="459"/>
    </location>
</feature>
<protein>
    <recommendedName>
        <fullName evidence="4">AB hydrolase-1 domain-containing protein</fullName>
    </recommendedName>
</protein>
<dbReference type="PANTHER" id="PTHR22946">
    <property type="entry name" value="DIENELACTONE HYDROLASE DOMAIN-CONTAINING PROTEIN-RELATED"/>
    <property type="match status" value="1"/>
</dbReference>
<feature type="transmembrane region" description="Helical" evidence="3">
    <location>
        <begin position="286"/>
        <end position="310"/>
    </location>
</feature>
<keyword evidence="3" id="KW-0812">Transmembrane</keyword>
<keyword evidence="3" id="KW-1133">Transmembrane helix</keyword>
<comment type="caution">
    <text evidence="5">The sequence shown here is derived from an EMBL/GenBank/DDBJ whole genome shotgun (WGS) entry which is preliminary data.</text>
</comment>
<feature type="transmembrane region" description="Helical" evidence="3">
    <location>
        <begin position="512"/>
        <end position="534"/>
    </location>
</feature>
<feature type="transmembrane region" description="Helical" evidence="3">
    <location>
        <begin position="331"/>
        <end position="356"/>
    </location>
</feature>
<sequence>MRKIKNLWVIAVALILFGSAIAHWVQTSGGISIKDLRFSGAGGQTLSALLYVPPGVTADNPAPGILAVHGYINSREVQSPFAIELARRGYVVLSLDQSGHGYSDGPAFSNGFGGPAALRYLRSLDIVDENNIGLEGHSMGGWTVLAAAAAMPDAYQSMVLQGSSTGSGFAAEGRPDWPRNVSVVFAQYDEFAPTMWGVAEGRQVASSEKLQTLFGVSAPVQEGRVYGSVPAGTARVLHNPSVTHPGNHISHTAVSHTLDWFALTLDGANDPGVRVQIWFFKELGTLMALIGIVLFVLAASRQLIQLPAFVSLRASVRQSAWDARERKWWGLALAGAVIPVASFYPVFSLGAAFFPANALLPQSISNQVLLWALFNGLVLSLLGIWVKGRVLSLKAMPGLNLLLAIMVVAATYMVVLAVDFLFKTDFRFWFVGLKRMNLDQFKSFLAYLPFFAVFFVLLGRSLHTGLSVGADTASRERWSNVAVLAGGFFVFLALQYASLFMTGRLLTPGEPLNTIVMIQFVPLLAIVAVISSWCWRLTGHYLLGAWINALLVTWYIVAGQATHVV</sequence>
<dbReference type="Proteomes" id="UP000627715">
    <property type="component" value="Unassembled WGS sequence"/>
</dbReference>
<keyword evidence="1" id="KW-0378">Hydrolase</keyword>